<feature type="domain" description="PHD-type" evidence="6">
    <location>
        <begin position="2"/>
        <end position="59"/>
    </location>
</feature>
<dbReference type="InterPro" id="IPR019787">
    <property type="entry name" value="Znf_PHD-finger"/>
</dbReference>
<evidence type="ECO:0000256" key="2">
    <source>
        <dbReference type="ARBA" id="ARBA00022771"/>
    </source>
</evidence>
<sequence>MVNSCGICDGAITPNTPSLKCTGKCRKSIHIKCCGLSETEIGFTQNSKTAWSCKKCVEPSSSPSSSSSQPLTLESVHKLLIQQLTLFKEEIIQSITGRLDDIDSRLRALENDHTVNKKELESVKLSVNSINPNGNMDMETVLNEMEDRRRRQRNLILFNVPESKANTPEVRINADMSATVERLSKLGVGVKPAKVVRLGHNRDLRKPRPLKVIFSNESDAINRSKCQRLN</sequence>
<keyword evidence="5" id="KW-0175">Coiled coil</keyword>
<dbReference type="Gene3D" id="3.30.40.10">
    <property type="entry name" value="Zinc/RING finger domain, C3HC4 (zinc finger)"/>
    <property type="match status" value="1"/>
</dbReference>
<dbReference type="SUPFAM" id="SSF57903">
    <property type="entry name" value="FYVE/PHD zinc finger"/>
    <property type="match status" value="1"/>
</dbReference>
<dbReference type="InterPro" id="IPR001965">
    <property type="entry name" value="Znf_PHD"/>
</dbReference>
<dbReference type="InterPro" id="IPR011011">
    <property type="entry name" value="Znf_FYVE_PHD"/>
</dbReference>
<evidence type="ECO:0000313" key="8">
    <source>
        <dbReference type="Proteomes" id="UP001329430"/>
    </source>
</evidence>
<comment type="caution">
    <text evidence="7">The sequence shown here is derived from an EMBL/GenBank/DDBJ whole genome shotgun (WGS) entry which is preliminary data.</text>
</comment>
<dbReference type="PANTHER" id="PTHR37445:SF3">
    <property type="entry name" value="ZINC FINGER PHD-TYPE DOMAIN-CONTAINING PROTEIN"/>
    <property type="match status" value="1"/>
</dbReference>
<feature type="coiled-coil region" evidence="5">
    <location>
        <begin position="92"/>
        <end position="155"/>
    </location>
</feature>
<proteinExistence type="predicted"/>
<keyword evidence="1" id="KW-0479">Metal-binding</keyword>
<dbReference type="GO" id="GO:0008270">
    <property type="term" value="F:zinc ion binding"/>
    <property type="evidence" value="ECO:0007669"/>
    <property type="project" value="UniProtKB-KW"/>
</dbReference>
<evidence type="ECO:0000256" key="5">
    <source>
        <dbReference type="SAM" id="Coils"/>
    </source>
</evidence>
<dbReference type="PANTHER" id="PTHR37445">
    <property type="entry name" value="PROTEIN CBG24663"/>
    <property type="match status" value="1"/>
</dbReference>
<accession>A0AAN7ZVE7</accession>
<gene>
    <name evidence="7" type="ORF">RI129_004053</name>
</gene>
<dbReference type="PROSITE" id="PS50016">
    <property type="entry name" value="ZF_PHD_2"/>
    <property type="match status" value="1"/>
</dbReference>
<evidence type="ECO:0000256" key="1">
    <source>
        <dbReference type="ARBA" id="ARBA00022723"/>
    </source>
</evidence>
<keyword evidence="2 4" id="KW-0863">Zinc-finger</keyword>
<protein>
    <recommendedName>
        <fullName evidence="6">PHD-type domain-containing protein</fullName>
    </recommendedName>
</protein>
<evidence type="ECO:0000256" key="4">
    <source>
        <dbReference type="PROSITE-ProRule" id="PRU00146"/>
    </source>
</evidence>
<organism evidence="7 8">
    <name type="scientific">Pyrocoelia pectoralis</name>
    <dbReference type="NCBI Taxonomy" id="417401"/>
    <lineage>
        <taxon>Eukaryota</taxon>
        <taxon>Metazoa</taxon>
        <taxon>Ecdysozoa</taxon>
        <taxon>Arthropoda</taxon>
        <taxon>Hexapoda</taxon>
        <taxon>Insecta</taxon>
        <taxon>Pterygota</taxon>
        <taxon>Neoptera</taxon>
        <taxon>Endopterygota</taxon>
        <taxon>Coleoptera</taxon>
        <taxon>Polyphaga</taxon>
        <taxon>Elateriformia</taxon>
        <taxon>Elateroidea</taxon>
        <taxon>Lampyridae</taxon>
        <taxon>Lampyrinae</taxon>
        <taxon>Pyrocoelia</taxon>
    </lineage>
</organism>
<evidence type="ECO:0000256" key="3">
    <source>
        <dbReference type="ARBA" id="ARBA00022833"/>
    </source>
</evidence>
<evidence type="ECO:0000313" key="7">
    <source>
        <dbReference type="EMBL" id="KAK5649161.1"/>
    </source>
</evidence>
<evidence type="ECO:0000259" key="6">
    <source>
        <dbReference type="PROSITE" id="PS50016"/>
    </source>
</evidence>
<dbReference type="InterPro" id="IPR013083">
    <property type="entry name" value="Znf_RING/FYVE/PHD"/>
</dbReference>
<keyword evidence="8" id="KW-1185">Reference proteome</keyword>
<dbReference type="SMART" id="SM00249">
    <property type="entry name" value="PHD"/>
    <property type="match status" value="1"/>
</dbReference>
<reference evidence="7 8" key="1">
    <citation type="journal article" date="2024" name="Insects">
        <title>An Improved Chromosome-Level Genome Assembly of the Firefly Pyrocoelia pectoralis.</title>
        <authorList>
            <person name="Fu X."/>
            <person name="Meyer-Rochow V.B."/>
            <person name="Ballantyne L."/>
            <person name="Zhu X."/>
        </authorList>
    </citation>
    <scope>NUCLEOTIDE SEQUENCE [LARGE SCALE GENOMIC DNA]</scope>
    <source>
        <strain evidence="7">XCY_ONT2</strain>
    </source>
</reference>
<keyword evidence="3" id="KW-0862">Zinc</keyword>
<name>A0AAN7ZVE7_9COLE</name>
<dbReference type="AlphaFoldDB" id="A0AAN7ZVE7"/>
<dbReference type="Proteomes" id="UP001329430">
    <property type="component" value="Chromosome 2"/>
</dbReference>
<dbReference type="EMBL" id="JAVRBK010000002">
    <property type="protein sequence ID" value="KAK5649161.1"/>
    <property type="molecule type" value="Genomic_DNA"/>
</dbReference>